<evidence type="ECO:0000313" key="1">
    <source>
        <dbReference type="EMBL" id="GLQ93378.1"/>
    </source>
</evidence>
<gene>
    <name evidence="1" type="ORF">GCM10007901_23290</name>
</gene>
<sequence>MEKHADQFLDMLRRNATLREVKSLKPMDGLTLITLVSKIEQKDRKKALLAMQSEGGKKTAIQRKKSAQGRSDKICDEARKFVKNGASDRDLVSKLARKFELSAPTIRKALKEGGGLKK</sequence>
<proteinExistence type="predicted"/>
<protein>
    <recommendedName>
        <fullName evidence="3">Resolvase</fullName>
    </recommendedName>
</protein>
<accession>A0ABQ5XP55</accession>
<keyword evidence="2" id="KW-1185">Reference proteome</keyword>
<name>A0ABQ5XP55_9GAMM</name>
<reference evidence="2" key="1">
    <citation type="journal article" date="2019" name="Int. J. Syst. Evol. Microbiol.">
        <title>The Global Catalogue of Microorganisms (GCM) 10K type strain sequencing project: providing services to taxonomists for standard genome sequencing and annotation.</title>
        <authorList>
            <consortium name="The Broad Institute Genomics Platform"/>
            <consortium name="The Broad Institute Genome Sequencing Center for Infectious Disease"/>
            <person name="Wu L."/>
            <person name="Ma J."/>
        </authorList>
    </citation>
    <scope>NUCLEOTIDE SEQUENCE [LARGE SCALE GENOMIC DNA]</scope>
    <source>
        <strain evidence="2">NBRC 111980</strain>
    </source>
</reference>
<evidence type="ECO:0000313" key="2">
    <source>
        <dbReference type="Proteomes" id="UP001156670"/>
    </source>
</evidence>
<dbReference type="EMBL" id="BSOB01000018">
    <property type="protein sequence ID" value="GLQ93378.1"/>
    <property type="molecule type" value="Genomic_DNA"/>
</dbReference>
<organism evidence="1 2">
    <name type="scientific">Dyella acidisoli</name>
    <dbReference type="NCBI Taxonomy" id="1867834"/>
    <lineage>
        <taxon>Bacteria</taxon>
        <taxon>Pseudomonadati</taxon>
        <taxon>Pseudomonadota</taxon>
        <taxon>Gammaproteobacteria</taxon>
        <taxon>Lysobacterales</taxon>
        <taxon>Rhodanobacteraceae</taxon>
        <taxon>Dyella</taxon>
    </lineage>
</organism>
<dbReference type="Proteomes" id="UP001156670">
    <property type="component" value="Unassembled WGS sequence"/>
</dbReference>
<comment type="caution">
    <text evidence="1">The sequence shown here is derived from an EMBL/GenBank/DDBJ whole genome shotgun (WGS) entry which is preliminary data.</text>
</comment>
<evidence type="ECO:0008006" key="3">
    <source>
        <dbReference type="Google" id="ProtNLM"/>
    </source>
</evidence>